<dbReference type="SUPFAM" id="SSF48726">
    <property type="entry name" value="Immunoglobulin"/>
    <property type="match status" value="1"/>
</dbReference>
<dbReference type="RefSeq" id="XP_009016634.1">
    <property type="nucleotide sequence ID" value="XM_009018386.1"/>
</dbReference>
<dbReference type="PROSITE" id="PS50835">
    <property type="entry name" value="IG_LIKE"/>
    <property type="match status" value="1"/>
</dbReference>
<feature type="domain" description="Ig-like" evidence="1">
    <location>
        <begin position="10"/>
        <end position="129"/>
    </location>
</feature>
<accession>T1F4K0</accession>
<dbReference type="InterPro" id="IPR007110">
    <property type="entry name" value="Ig-like_dom"/>
</dbReference>
<dbReference type="CTD" id="20203749"/>
<protein>
    <recommendedName>
        <fullName evidence="1">Ig-like domain-containing protein</fullName>
    </recommendedName>
</protein>
<gene>
    <name evidence="3" type="primary">20203749</name>
    <name evidence="2" type="ORF">HELRODRAFT_171687</name>
</gene>
<dbReference type="EnsemblMetazoa" id="HelroT171687">
    <property type="protein sequence ID" value="HelroP171687"/>
    <property type="gene ID" value="HelroG171687"/>
</dbReference>
<reference evidence="4" key="1">
    <citation type="submission" date="2012-12" db="EMBL/GenBank/DDBJ databases">
        <authorList>
            <person name="Hellsten U."/>
            <person name="Grimwood J."/>
            <person name="Chapman J.A."/>
            <person name="Shapiro H."/>
            <person name="Aerts A."/>
            <person name="Otillar R.P."/>
            <person name="Terry A.Y."/>
            <person name="Boore J.L."/>
            <person name="Simakov O."/>
            <person name="Marletaz F."/>
            <person name="Cho S.-J."/>
            <person name="Edsinger-Gonzales E."/>
            <person name="Havlak P."/>
            <person name="Kuo D.-H."/>
            <person name="Larsson T."/>
            <person name="Lv J."/>
            <person name="Arendt D."/>
            <person name="Savage R."/>
            <person name="Osoegawa K."/>
            <person name="de Jong P."/>
            <person name="Lindberg D.R."/>
            <person name="Seaver E.C."/>
            <person name="Weisblat D.A."/>
            <person name="Putnam N.H."/>
            <person name="Grigoriev I.V."/>
            <person name="Rokhsar D.S."/>
        </authorList>
    </citation>
    <scope>NUCLEOTIDE SEQUENCE</scope>
</reference>
<keyword evidence="4" id="KW-1185">Reference proteome</keyword>
<sequence>MDVRLKSMSPLLLFFITSTHKMVFSQSVFGIRPNSVLVIENATSVTLTCSLRKRGVIAWIYDYSTILFKTTREKFPGASSHLTVSERNQNSLRIEDLYIERITKQKTGTYTCKETASSEETNAKVFTVTPPRCEMKSSSQVDCIASYSHGVIASYSFECGGKAREAVSKVTSETHSNFINGTTRRNKHELLLPIENTNSSSCVLNFTTSLSDNTIVFIIKSIDLIQFNVSDHSSVKIGDCVECLIGMLKDTAEFKMTVRVKDVETKSSTSHVICLSDIAEVDVQCEAKNIFSPVPLTDHGVERCYEKYLQFLNGSAKVGDQDLEEICQNRERMNDCVGHLMPCLQHPMIFEFNRSLELLCNNRTEAVHYLNFPKNPKCVENFYYLTPLDLIYVDNVSSAKKDETFSLVLDYFSTHVEEICLQNNMSLYSSNNFSHWLSSFSQHFAPAPTWYMSFYNESIEKIIPLKNCSDERIDSSVRKKCSLVEMCMKILLKTLKDVYYNILVVENKQEFVNETCGTMYNNRSLCLQLFNDDGNKFMKYQKIAYRLLRDCRFDHPLDESLQASLRKLTILSDKNMLEIVCDRFWEEYVENLECLKGEKFESRFQNVGKCSETYFNSIRNITNAFDVDDSLTDKFNASPAEFFTDMITKRNSSSVYFNHADQMNTSISGLNLTASGRDLYEYNENLNLSKKENKIKQNESLSGLNKEKTGNELNSLKKLDNLNVTNISLASQTKLCSYAVEFLNCIEKSLTKLCGVEIGKMQRLISRLIIADDFKDFFCVSVFNYFI</sequence>
<dbReference type="EMBL" id="AMQM01003915">
    <property type="status" value="NOT_ANNOTATED_CDS"/>
    <property type="molecule type" value="Genomic_DNA"/>
</dbReference>
<name>T1F4K0_HELRO</name>
<evidence type="ECO:0000313" key="3">
    <source>
        <dbReference type="EnsemblMetazoa" id="HelroP171687"/>
    </source>
</evidence>
<dbReference type="HOGENOM" id="CLU_356509_0_0_1"/>
<proteinExistence type="predicted"/>
<dbReference type="Proteomes" id="UP000015101">
    <property type="component" value="Unassembled WGS sequence"/>
</dbReference>
<evidence type="ECO:0000313" key="2">
    <source>
        <dbReference type="EMBL" id="ESO05319.1"/>
    </source>
</evidence>
<organism evidence="3 4">
    <name type="scientific">Helobdella robusta</name>
    <name type="common">Californian leech</name>
    <dbReference type="NCBI Taxonomy" id="6412"/>
    <lineage>
        <taxon>Eukaryota</taxon>
        <taxon>Metazoa</taxon>
        <taxon>Spiralia</taxon>
        <taxon>Lophotrochozoa</taxon>
        <taxon>Annelida</taxon>
        <taxon>Clitellata</taxon>
        <taxon>Hirudinea</taxon>
        <taxon>Rhynchobdellida</taxon>
        <taxon>Glossiphoniidae</taxon>
        <taxon>Helobdella</taxon>
    </lineage>
</organism>
<dbReference type="AlphaFoldDB" id="T1F4K0"/>
<dbReference type="GeneID" id="20203749"/>
<evidence type="ECO:0000313" key="4">
    <source>
        <dbReference type="Proteomes" id="UP000015101"/>
    </source>
</evidence>
<reference evidence="3" key="3">
    <citation type="submission" date="2015-06" db="UniProtKB">
        <authorList>
            <consortium name="EnsemblMetazoa"/>
        </authorList>
    </citation>
    <scope>IDENTIFICATION</scope>
</reference>
<dbReference type="EMBL" id="KB096365">
    <property type="protein sequence ID" value="ESO05319.1"/>
    <property type="molecule type" value="Genomic_DNA"/>
</dbReference>
<dbReference type="KEGG" id="hro:HELRODRAFT_171687"/>
<reference evidence="2 4" key="2">
    <citation type="journal article" date="2013" name="Nature">
        <title>Insights into bilaterian evolution from three spiralian genomes.</title>
        <authorList>
            <person name="Simakov O."/>
            <person name="Marletaz F."/>
            <person name="Cho S.J."/>
            <person name="Edsinger-Gonzales E."/>
            <person name="Havlak P."/>
            <person name="Hellsten U."/>
            <person name="Kuo D.H."/>
            <person name="Larsson T."/>
            <person name="Lv J."/>
            <person name="Arendt D."/>
            <person name="Savage R."/>
            <person name="Osoegawa K."/>
            <person name="de Jong P."/>
            <person name="Grimwood J."/>
            <person name="Chapman J.A."/>
            <person name="Shapiro H."/>
            <person name="Aerts A."/>
            <person name="Otillar R.P."/>
            <person name="Terry A.Y."/>
            <person name="Boore J.L."/>
            <person name="Grigoriev I.V."/>
            <person name="Lindberg D.R."/>
            <person name="Seaver E.C."/>
            <person name="Weisblat D.A."/>
            <person name="Putnam N.H."/>
            <person name="Rokhsar D.S."/>
        </authorList>
    </citation>
    <scope>NUCLEOTIDE SEQUENCE</scope>
</reference>
<evidence type="ECO:0000259" key="1">
    <source>
        <dbReference type="PROSITE" id="PS50835"/>
    </source>
</evidence>
<dbReference type="InParanoid" id="T1F4K0"/>
<dbReference type="Gene3D" id="2.60.40.10">
    <property type="entry name" value="Immunoglobulins"/>
    <property type="match status" value="1"/>
</dbReference>
<dbReference type="InterPro" id="IPR013783">
    <property type="entry name" value="Ig-like_fold"/>
</dbReference>
<dbReference type="InterPro" id="IPR036179">
    <property type="entry name" value="Ig-like_dom_sf"/>
</dbReference>